<dbReference type="Proteomes" id="UP000198919">
    <property type="component" value="Unassembled WGS sequence"/>
</dbReference>
<name>A0A1I3IGM1_9GAMM</name>
<dbReference type="RefSeq" id="WP_092507292.1">
    <property type="nucleotide sequence ID" value="NZ_CAWNQB010000002.1"/>
</dbReference>
<proteinExistence type="predicted"/>
<accession>A0A1I3IGM1</accession>
<organism evidence="2 3">
    <name type="scientific">Xenorhabdus mauleonii</name>
    <dbReference type="NCBI Taxonomy" id="351675"/>
    <lineage>
        <taxon>Bacteria</taxon>
        <taxon>Pseudomonadati</taxon>
        <taxon>Pseudomonadota</taxon>
        <taxon>Gammaproteobacteria</taxon>
        <taxon>Enterobacterales</taxon>
        <taxon>Morganellaceae</taxon>
        <taxon>Xenorhabdus</taxon>
    </lineage>
</organism>
<reference evidence="3" key="1">
    <citation type="submission" date="2016-10" db="EMBL/GenBank/DDBJ databases">
        <authorList>
            <person name="Varghese N."/>
            <person name="Submissions S."/>
        </authorList>
    </citation>
    <scope>NUCLEOTIDE SEQUENCE [LARGE SCALE GENOMIC DNA]</scope>
    <source>
        <strain evidence="3">DSM 17908</strain>
    </source>
</reference>
<keyword evidence="4" id="KW-1185">Reference proteome</keyword>
<gene>
    <name evidence="2" type="ORF">SAMN05421680_101337</name>
    <name evidence="1" type="ORF">Xmau_02841</name>
</gene>
<dbReference type="AlphaFoldDB" id="A0A1I3IGM1"/>
<dbReference type="EMBL" id="FORG01000001">
    <property type="protein sequence ID" value="SFI47062.1"/>
    <property type="molecule type" value="Genomic_DNA"/>
</dbReference>
<evidence type="ECO:0000313" key="2">
    <source>
        <dbReference type="EMBL" id="SFI47062.1"/>
    </source>
</evidence>
<evidence type="ECO:0000313" key="4">
    <source>
        <dbReference type="Proteomes" id="UP000224607"/>
    </source>
</evidence>
<sequence length="347" mass="40204">MIRVTLLCFSGRPNYTWSYPPYTKNINMYDLLWLFQDTAAGFSRHYPVGQLGFSGLEVLLTGKERDEGVLDDLPHRFYYCSDTTGKVDLELSKKAALFLLRDFHDDPALKDEIINEIKNMHPKKLKSNSNLTPDNSSNLIQYNEPESIFTVSEKGYGIHDVGPGQIRDTDFIDRKTKKLYHIQAGIFNKQYWNNDRHRMKYNNCYAYGCNFASGTKISSPQPGVYSSGQPYYRLRNNYKVLIQAVMNDGLIPLDNFDESTAYLYNPNYVIALFCTPNESARWDYHLYRFIAEKNSMYPPAWAHKPGPYKVRKRDQKGKIIYDVRNAAHGIYTKFCGFFIVNNTVIIK</sequence>
<dbReference type="EMBL" id="NITY01000010">
    <property type="protein sequence ID" value="PHM39493.1"/>
    <property type="molecule type" value="Genomic_DNA"/>
</dbReference>
<reference evidence="2" key="2">
    <citation type="submission" date="2016-10" db="EMBL/GenBank/DDBJ databases">
        <authorList>
            <person name="de Groot N.N."/>
        </authorList>
    </citation>
    <scope>NUCLEOTIDE SEQUENCE [LARGE SCALE GENOMIC DNA]</scope>
    <source>
        <strain evidence="2">DSM 17908</strain>
    </source>
</reference>
<evidence type="ECO:0000313" key="3">
    <source>
        <dbReference type="Proteomes" id="UP000198919"/>
    </source>
</evidence>
<dbReference type="OrthoDB" id="6015145at2"/>
<reference evidence="1 4" key="3">
    <citation type="journal article" date="2017" name="Nat. Microbiol.">
        <title>Natural product diversity associated with the nematode symbionts Photorhabdus and Xenorhabdus.</title>
        <authorList>
            <person name="Tobias N.J."/>
            <person name="Wolff H."/>
            <person name="Djahanschiri B."/>
            <person name="Grundmann F."/>
            <person name="Kronenwerth M."/>
            <person name="Shi Y.M."/>
            <person name="Simonyi S."/>
            <person name="Grun P."/>
            <person name="Shapiro-Ilan D."/>
            <person name="Pidot S.J."/>
            <person name="Stinear T.P."/>
            <person name="Ebersberger I."/>
            <person name="Bode H.B."/>
        </authorList>
    </citation>
    <scope>NUCLEOTIDE SEQUENCE [LARGE SCALE GENOMIC DNA]</scope>
    <source>
        <strain evidence="1 4">DSM 17908</strain>
    </source>
</reference>
<dbReference type="Proteomes" id="UP000224607">
    <property type="component" value="Unassembled WGS sequence"/>
</dbReference>
<evidence type="ECO:0000313" key="1">
    <source>
        <dbReference type="EMBL" id="PHM39493.1"/>
    </source>
</evidence>
<protein>
    <submittedName>
        <fullName evidence="2">Uncharacterized protein</fullName>
    </submittedName>
</protein>